<organism evidence="1 2">
    <name type="scientific">candidate division WWE3 bacterium RIFCSPLOWO2_01_FULL_42_11</name>
    <dbReference type="NCBI Taxonomy" id="1802627"/>
    <lineage>
        <taxon>Bacteria</taxon>
        <taxon>Katanobacteria</taxon>
    </lineage>
</organism>
<name>A0A1F4VLQ0_UNCKA</name>
<proteinExistence type="predicted"/>
<gene>
    <name evidence="1" type="ORF">A3A70_03150</name>
</gene>
<dbReference type="AlphaFoldDB" id="A0A1F4VLQ0"/>
<evidence type="ECO:0000313" key="1">
    <source>
        <dbReference type="EMBL" id="OGC58152.1"/>
    </source>
</evidence>
<sequence>MLIENLEETWRPEIAFAAFWKYYQTNVFITPRAESAPATFPSGKERKMITRIAVVDETKNGLPQELFYDALKRAFPSMPKLREARTRDLDDYYERFGDGSPHPELYFDREGHLTLFRTATSDRPIKLVWAEAQGEFKIRSISIDFPGGSWNAARKVLEACERGFFDSVHEAIVTLSEGSQVSRHSALRLLDEVSLILGASLVQTPEQHEFLRRWFEFYPWDKDESFYRRRRISTLFRKALDLEAEQAECERKHDVVVQSLNELREQLMGDSAFGIMETELTTVEV</sequence>
<protein>
    <submittedName>
        <fullName evidence="1">Uncharacterized protein</fullName>
    </submittedName>
</protein>
<accession>A0A1F4VLQ0</accession>
<dbReference type="EMBL" id="MEVK01000042">
    <property type="protein sequence ID" value="OGC58152.1"/>
    <property type="molecule type" value="Genomic_DNA"/>
</dbReference>
<evidence type="ECO:0000313" key="2">
    <source>
        <dbReference type="Proteomes" id="UP000178964"/>
    </source>
</evidence>
<reference evidence="1 2" key="1">
    <citation type="journal article" date="2016" name="Nat. Commun.">
        <title>Thousands of microbial genomes shed light on interconnected biogeochemical processes in an aquifer system.</title>
        <authorList>
            <person name="Anantharaman K."/>
            <person name="Brown C.T."/>
            <person name="Hug L.A."/>
            <person name="Sharon I."/>
            <person name="Castelle C.J."/>
            <person name="Probst A.J."/>
            <person name="Thomas B.C."/>
            <person name="Singh A."/>
            <person name="Wilkins M.J."/>
            <person name="Karaoz U."/>
            <person name="Brodie E.L."/>
            <person name="Williams K.H."/>
            <person name="Hubbard S.S."/>
            <person name="Banfield J.F."/>
        </authorList>
    </citation>
    <scope>NUCLEOTIDE SEQUENCE [LARGE SCALE GENOMIC DNA]</scope>
</reference>
<dbReference type="STRING" id="1802627.A3A70_03150"/>
<comment type="caution">
    <text evidence="1">The sequence shown here is derived from an EMBL/GenBank/DDBJ whole genome shotgun (WGS) entry which is preliminary data.</text>
</comment>
<dbReference type="Proteomes" id="UP000178964">
    <property type="component" value="Unassembled WGS sequence"/>
</dbReference>